<dbReference type="Proteomes" id="UP001549031">
    <property type="component" value="Unassembled WGS sequence"/>
</dbReference>
<evidence type="ECO:0000256" key="3">
    <source>
        <dbReference type="ARBA" id="ARBA00022884"/>
    </source>
</evidence>
<evidence type="ECO:0000313" key="8">
    <source>
        <dbReference type="EMBL" id="MET3587724.1"/>
    </source>
</evidence>
<dbReference type="InterPro" id="IPR004389">
    <property type="entry name" value="Ribosomal_uL18_bac-type"/>
</dbReference>
<protein>
    <recommendedName>
        <fullName evidence="6 7">Large ribosomal subunit protein uL18</fullName>
    </recommendedName>
</protein>
<dbReference type="RefSeq" id="WP_247245357.1">
    <property type="nucleotide sequence ID" value="NZ_JALJRA010000015.1"/>
</dbReference>
<gene>
    <name evidence="7" type="primary">rplR</name>
    <name evidence="8" type="ORF">ABID21_003855</name>
</gene>
<reference evidence="8 9" key="1">
    <citation type="submission" date="2024-06" db="EMBL/GenBank/DDBJ databases">
        <title>Genomic Encyclopedia of Type Strains, Phase IV (KMG-IV): sequencing the most valuable type-strain genomes for metagenomic binning, comparative biology and taxonomic classification.</title>
        <authorList>
            <person name="Goeker M."/>
        </authorList>
    </citation>
    <scope>NUCLEOTIDE SEQUENCE [LARGE SCALE GENOMIC DNA]</scope>
    <source>
        <strain evidence="8 9">DSM 105042</strain>
    </source>
</reference>
<keyword evidence="5 7" id="KW-0687">Ribonucleoprotein</keyword>
<proteinExistence type="inferred from homology"/>
<dbReference type="NCBIfam" id="TIGR00060">
    <property type="entry name" value="L18_bact"/>
    <property type="match status" value="1"/>
</dbReference>
<comment type="caution">
    <text evidence="8">The sequence shown here is derived from an EMBL/GenBank/DDBJ whole genome shotgun (WGS) entry which is preliminary data.</text>
</comment>
<dbReference type="InterPro" id="IPR005484">
    <property type="entry name" value="Ribosomal_uL18_bac/plant/anim"/>
</dbReference>
<keyword evidence="4 7" id="KW-0689">Ribosomal protein</keyword>
<dbReference type="SUPFAM" id="SSF53137">
    <property type="entry name" value="Translational machinery components"/>
    <property type="match status" value="1"/>
</dbReference>
<dbReference type="PANTHER" id="PTHR12899:SF3">
    <property type="entry name" value="LARGE RIBOSOMAL SUBUNIT PROTEIN UL18M"/>
    <property type="match status" value="1"/>
</dbReference>
<evidence type="ECO:0000256" key="4">
    <source>
        <dbReference type="ARBA" id="ARBA00022980"/>
    </source>
</evidence>
<keyword evidence="2 7" id="KW-0699">rRNA-binding</keyword>
<evidence type="ECO:0000313" key="9">
    <source>
        <dbReference type="Proteomes" id="UP001549031"/>
    </source>
</evidence>
<comment type="similarity">
    <text evidence="1 7">Belongs to the universal ribosomal protein uL18 family.</text>
</comment>
<comment type="function">
    <text evidence="7">This is one of the proteins that bind and probably mediate the attachment of the 5S RNA into the large ribosomal subunit, where it forms part of the central protuberance.</text>
</comment>
<dbReference type="GO" id="GO:0005840">
    <property type="term" value="C:ribosome"/>
    <property type="evidence" value="ECO:0007669"/>
    <property type="project" value="UniProtKB-KW"/>
</dbReference>
<dbReference type="Gene3D" id="3.30.420.100">
    <property type="match status" value="1"/>
</dbReference>
<accession>A0ABV2HB87</accession>
<dbReference type="EMBL" id="JBEPLJ010000016">
    <property type="protein sequence ID" value="MET3587724.1"/>
    <property type="molecule type" value="Genomic_DNA"/>
</dbReference>
<dbReference type="PANTHER" id="PTHR12899">
    <property type="entry name" value="39S RIBOSOMAL PROTEIN L18, MITOCHONDRIAL"/>
    <property type="match status" value="1"/>
</dbReference>
<dbReference type="InterPro" id="IPR057268">
    <property type="entry name" value="Ribosomal_L18"/>
</dbReference>
<organism evidence="8 9">
    <name type="scientific">Pseudorhizobium tarimense</name>
    <dbReference type="NCBI Taxonomy" id="1079109"/>
    <lineage>
        <taxon>Bacteria</taxon>
        <taxon>Pseudomonadati</taxon>
        <taxon>Pseudomonadota</taxon>
        <taxon>Alphaproteobacteria</taxon>
        <taxon>Hyphomicrobiales</taxon>
        <taxon>Rhizobiaceae</taxon>
        <taxon>Rhizobium/Agrobacterium group</taxon>
        <taxon>Pseudorhizobium</taxon>
    </lineage>
</organism>
<evidence type="ECO:0000256" key="6">
    <source>
        <dbReference type="ARBA" id="ARBA00035197"/>
    </source>
</evidence>
<dbReference type="CDD" id="cd00432">
    <property type="entry name" value="Ribosomal_L18_L5e"/>
    <property type="match status" value="1"/>
</dbReference>
<evidence type="ECO:0000256" key="2">
    <source>
        <dbReference type="ARBA" id="ARBA00022730"/>
    </source>
</evidence>
<dbReference type="HAMAP" id="MF_01337_B">
    <property type="entry name" value="Ribosomal_uL18_B"/>
    <property type="match status" value="1"/>
</dbReference>
<keyword evidence="3 7" id="KW-0694">RNA-binding</keyword>
<evidence type="ECO:0000256" key="1">
    <source>
        <dbReference type="ARBA" id="ARBA00007116"/>
    </source>
</evidence>
<dbReference type="Pfam" id="PF00861">
    <property type="entry name" value="Ribosomal_L18p"/>
    <property type="match status" value="1"/>
</dbReference>
<comment type="subunit">
    <text evidence="7">Part of the 50S ribosomal subunit; part of the 5S rRNA/L5/L18/L25 subcomplex. Contacts the 5S and 23S rRNAs.</text>
</comment>
<name>A0ABV2HB87_9HYPH</name>
<evidence type="ECO:0000256" key="7">
    <source>
        <dbReference type="HAMAP-Rule" id="MF_01337"/>
    </source>
</evidence>
<sequence>MASRKEALAKRASRVRRQIKAVANGRPRLSVHRSSKNIYVQVIDDVAGRTLAAASTLDADLRSTLKTGADVAAAAAVGKLVAERATKAGVKEVVFDRGAFIYHGRIKALADAAREGGLSF</sequence>
<keyword evidence="9" id="KW-1185">Reference proteome</keyword>
<evidence type="ECO:0000256" key="5">
    <source>
        <dbReference type="ARBA" id="ARBA00023274"/>
    </source>
</evidence>